<dbReference type="EMBL" id="JAAEAA010000014">
    <property type="protein sequence ID" value="NDK56630.1"/>
    <property type="molecule type" value="Genomic_DNA"/>
</dbReference>
<reference evidence="3 4" key="1">
    <citation type="submission" date="2020-01" db="EMBL/GenBank/DDBJ databases">
        <authorList>
            <person name="Kim M.K."/>
        </authorList>
    </citation>
    <scope>NUCLEOTIDE SEQUENCE [LARGE SCALE GENOMIC DNA]</scope>
    <source>
        <strain evidence="3 4">BT213</strain>
    </source>
</reference>
<evidence type="ECO:0000256" key="1">
    <source>
        <dbReference type="SAM" id="SignalP"/>
    </source>
</evidence>
<feature type="domain" description="DUF5777" evidence="2">
    <location>
        <begin position="43"/>
        <end position="288"/>
    </location>
</feature>
<name>A0A6B2H942_9BACT</name>
<dbReference type="Proteomes" id="UP000478546">
    <property type="component" value="Unassembled WGS sequence"/>
</dbReference>
<organism evidence="3 4">
    <name type="scientific">Pontibacter fetidus</name>
    <dbReference type="NCBI Taxonomy" id="2700082"/>
    <lineage>
        <taxon>Bacteria</taxon>
        <taxon>Pseudomonadati</taxon>
        <taxon>Bacteroidota</taxon>
        <taxon>Cytophagia</taxon>
        <taxon>Cytophagales</taxon>
        <taxon>Hymenobacteraceae</taxon>
        <taxon>Pontibacter</taxon>
    </lineage>
</organism>
<evidence type="ECO:0000313" key="3">
    <source>
        <dbReference type="EMBL" id="NDK56630.1"/>
    </source>
</evidence>
<dbReference type="RefSeq" id="WP_162346685.1">
    <property type="nucleotide sequence ID" value="NZ_JAAEAA010000014.1"/>
</dbReference>
<proteinExistence type="predicted"/>
<sequence>MKKLKLALLLLCLLAYSSAFAQDDLLSLLGEEEETTEYAKASFKTTRVINGHSLENVAGGVLDMKISHRFGMLNTGAYNLFGLDQASIRIGLDYGITDRLMIGVGRSSHNKVYDGFAKYKLLRQSSGKKTMPISLAILSGVYLKTIEWQQPERENYFSSRLEYTHQLIVGRKFSESTTLQFMPTLVHRNLVPASEDTHDVILVGAAARQKITKRIAINAEYYYALPDQLPTDRKNSLAIGFDIETGGHVFQLHFTNSTSMIEPGFMTETIGDWGKGDVHFGFNVSRVFTIKKPKKLES</sequence>
<dbReference type="Pfam" id="PF19089">
    <property type="entry name" value="DUF5777"/>
    <property type="match status" value="1"/>
</dbReference>
<keyword evidence="4" id="KW-1185">Reference proteome</keyword>
<evidence type="ECO:0000259" key="2">
    <source>
        <dbReference type="Pfam" id="PF19089"/>
    </source>
</evidence>
<accession>A0A6B2H942</accession>
<comment type="caution">
    <text evidence="3">The sequence shown here is derived from an EMBL/GenBank/DDBJ whole genome shotgun (WGS) entry which is preliminary data.</text>
</comment>
<keyword evidence="1" id="KW-0732">Signal</keyword>
<dbReference type="AlphaFoldDB" id="A0A6B2H942"/>
<dbReference type="InterPro" id="IPR045916">
    <property type="entry name" value="DUF5777"/>
</dbReference>
<gene>
    <name evidence="3" type="ORF">GWO68_11930</name>
</gene>
<evidence type="ECO:0000313" key="4">
    <source>
        <dbReference type="Proteomes" id="UP000478546"/>
    </source>
</evidence>
<feature type="chain" id="PRO_5025507316" description="DUF5777 domain-containing protein" evidence="1">
    <location>
        <begin position="22"/>
        <end position="298"/>
    </location>
</feature>
<feature type="signal peptide" evidence="1">
    <location>
        <begin position="1"/>
        <end position="21"/>
    </location>
</feature>
<protein>
    <recommendedName>
        <fullName evidence="2">DUF5777 domain-containing protein</fullName>
    </recommendedName>
</protein>